<organism evidence="1 2">
    <name type="scientific">Cupriavidus oxalaticus</name>
    <dbReference type="NCBI Taxonomy" id="96344"/>
    <lineage>
        <taxon>Bacteria</taxon>
        <taxon>Pseudomonadati</taxon>
        <taxon>Pseudomonadota</taxon>
        <taxon>Betaproteobacteria</taxon>
        <taxon>Burkholderiales</taxon>
        <taxon>Burkholderiaceae</taxon>
        <taxon>Cupriavidus</taxon>
    </lineage>
</organism>
<reference evidence="1 2" key="1">
    <citation type="submission" date="2018-01" db="EMBL/GenBank/DDBJ databases">
        <authorList>
            <person name="Clerissi C."/>
        </authorList>
    </citation>
    <scope>NUCLEOTIDE SEQUENCE [LARGE SCALE GENOMIC DNA]</scope>
    <source>
        <strain evidence="1">Cupriavidus oxalaticus LMG 2235</strain>
        <plasmid evidence="2">co2235_mp</plasmid>
    </source>
</reference>
<proteinExistence type="predicted"/>
<protein>
    <submittedName>
        <fullName evidence="1">Uncharacterized protein</fullName>
    </submittedName>
</protein>
<dbReference type="AlphaFoldDB" id="A0A976BKJ4"/>
<dbReference type="EMBL" id="OGUS01000143">
    <property type="protein sequence ID" value="SPC24555.1"/>
    <property type="molecule type" value="Genomic_DNA"/>
</dbReference>
<dbReference type="Proteomes" id="UP000256862">
    <property type="component" value="Plasmid CO2235_mp"/>
</dbReference>
<name>A0A976BKJ4_9BURK</name>
<comment type="caution">
    <text evidence="1">The sequence shown here is derived from an EMBL/GenBank/DDBJ whole genome shotgun (WGS) entry which is preliminary data.</text>
</comment>
<accession>A0A976BKJ4</accession>
<evidence type="ECO:0000313" key="1">
    <source>
        <dbReference type="EMBL" id="SPC24555.1"/>
    </source>
</evidence>
<gene>
    <name evidence="1" type="ORF">CO2235_MP80404</name>
</gene>
<geneLocation type="plasmid" evidence="2">
    <name>co2235_mp</name>
</geneLocation>
<sequence length="32" mass="3578">MRHACPALSALPPRSLSVSFDRFLLGLISKFF</sequence>
<evidence type="ECO:0000313" key="2">
    <source>
        <dbReference type="Proteomes" id="UP000256862"/>
    </source>
</evidence>